<keyword evidence="3" id="KW-0653">Protein transport</keyword>
<dbReference type="Gene3D" id="2.60.40.1150">
    <property type="match status" value="1"/>
</dbReference>
<dbReference type="InterPro" id="IPR013037">
    <property type="entry name" value="Clathrin_b-adaptin_app_Ig-like"/>
</dbReference>
<dbReference type="InterPro" id="IPR009028">
    <property type="entry name" value="Coatomer/calthrin_app_sub_C"/>
</dbReference>
<gene>
    <name evidence="9" type="ORF">L9F63_017810</name>
</gene>
<keyword evidence="2" id="KW-0813">Transport</keyword>
<keyword evidence="4" id="KW-0007">Acetylation</keyword>
<evidence type="ECO:0000256" key="3">
    <source>
        <dbReference type="ARBA" id="ARBA00022927"/>
    </source>
</evidence>
<dbReference type="Pfam" id="PF09066">
    <property type="entry name" value="B2-adapt-app_C"/>
    <property type="match status" value="1"/>
</dbReference>
<dbReference type="EMBL" id="JASPKZ010005296">
    <property type="protein sequence ID" value="KAJ9588932.1"/>
    <property type="molecule type" value="Genomic_DNA"/>
</dbReference>
<dbReference type="Pfam" id="PF02883">
    <property type="entry name" value="Alpha_adaptinC2"/>
    <property type="match status" value="1"/>
</dbReference>
<reference evidence="9" key="2">
    <citation type="submission" date="2023-05" db="EMBL/GenBank/DDBJ databases">
        <authorList>
            <person name="Fouks B."/>
        </authorList>
    </citation>
    <scope>NUCLEOTIDE SEQUENCE</scope>
    <source>
        <strain evidence="9">Stay&amp;Tobe</strain>
        <tissue evidence="9">Testes</tissue>
    </source>
</reference>
<dbReference type="Pfam" id="PF01602">
    <property type="entry name" value="Adaptin_N"/>
    <property type="match status" value="1"/>
</dbReference>
<accession>A0AAD7ZZ91</accession>
<dbReference type="GO" id="GO:0016192">
    <property type="term" value="P:vesicle-mediated transport"/>
    <property type="evidence" value="ECO:0007669"/>
    <property type="project" value="InterPro"/>
</dbReference>
<dbReference type="Proteomes" id="UP001233999">
    <property type="component" value="Unassembled WGS sequence"/>
</dbReference>
<dbReference type="InterPro" id="IPR013041">
    <property type="entry name" value="Clathrin_app_Ig-like_sf"/>
</dbReference>
<dbReference type="PANTHER" id="PTHR11134">
    <property type="entry name" value="ADAPTOR COMPLEX SUBUNIT BETA FAMILY MEMBER"/>
    <property type="match status" value="1"/>
</dbReference>
<sequence>MTDSKYFTTTKKGEIFELKSELNNDKKEKKREAVKKVIASMTVGKDVSALFPDVVNCMQTDNLELKKLVYLYLMNYAKSQPDMAIMAVNTFVKDCEDPNPLIRALAVRTMGCIRVDKITEYLCEPLRKCLKDEDPYVRKTAAVCVAKLYDINAQLVEDQGFLDQLKDLLSDSNPMVVANAVAALSEINEASTSGSPLIEMNAQTINKLLTALNECTEWGQVFILDSLANYSPKDEREAQSICERITPRLAHANAAVVLSAVKVLMKLMEMLPSDSDFVSTLTKKLAPPLVTLLSSEPEVQYVALRNINLIVQKRPDILKHEMKVFFVKYNDPIYVKLEKLDIMIRLASQANIAQVLSELKEYATEVDVDFVRKAVRAIGRCAIKVEQSAERCVSTLLDLIQTKVNYVVQEAIVVIKDIFRKYPNKYESIISTLCENLDTLDEPEARASMIWIIGEYAERIDNADELLESFLEGFHDENTQVQLQLLTAIVKLFLKRPTDTQELVQQVLSLATQDSDNPDLRDRGFIYWRLLSTDPAAAKEVVLAEKPLISEETDLLEPTLLDELICHISSLASVYHKPPNAFVEGRGLSILCKFSPKLAGSQEAVLETTTTTATVGVTDQPAVIPAQDSLIGDLLSMDISAPTVPICSEVAWTVCWAVTLEEHRHHLLEQHQFHSQRQDSLETFLVSQLHPPRTLHLKPTGFLLRKEKAWIYGEHFLGTDTFVESERGPKDHNSPVKIKVLLLFCRNGQIQMDFTFTNKAMQAMAGFAIQLNKNSFGLTPSAALQVMSPLPPSVSHECSLTLATTGAVQRMEPLNNLQVAIKNNIDVFYFACLVPMNVYFTEDGQMDKRVFLATWKDIPAQNEVQYTLANIQCNADAVSGLNMQQNNVFTIAKRNVEGQDMLYQSLKLTNGIWVLNELKIQPGNPNITLSLKSRALDVAPGVFQSYDAILHA</sequence>
<name>A0AAD7ZZ91_DIPPU</name>
<evidence type="ECO:0000259" key="8">
    <source>
        <dbReference type="SMART" id="SM01020"/>
    </source>
</evidence>
<dbReference type="InterPro" id="IPR016024">
    <property type="entry name" value="ARM-type_fold"/>
</dbReference>
<dbReference type="FunFam" id="3.30.310.10:FF:000003">
    <property type="entry name" value="AP complex subunit beta"/>
    <property type="match status" value="1"/>
</dbReference>
<dbReference type="GO" id="GO:0030131">
    <property type="term" value="C:clathrin adaptor complex"/>
    <property type="evidence" value="ECO:0007669"/>
    <property type="project" value="InterPro"/>
</dbReference>
<comment type="similarity">
    <text evidence="1">Belongs to the adaptor complexes large subunit family.</text>
</comment>
<dbReference type="AlphaFoldDB" id="A0AAD7ZZ91"/>
<organism evidence="9 10">
    <name type="scientific">Diploptera punctata</name>
    <name type="common">Pacific beetle cockroach</name>
    <dbReference type="NCBI Taxonomy" id="6984"/>
    <lineage>
        <taxon>Eukaryota</taxon>
        <taxon>Metazoa</taxon>
        <taxon>Ecdysozoa</taxon>
        <taxon>Arthropoda</taxon>
        <taxon>Hexapoda</taxon>
        <taxon>Insecta</taxon>
        <taxon>Pterygota</taxon>
        <taxon>Neoptera</taxon>
        <taxon>Polyneoptera</taxon>
        <taxon>Dictyoptera</taxon>
        <taxon>Blattodea</taxon>
        <taxon>Blaberoidea</taxon>
        <taxon>Blaberidae</taxon>
        <taxon>Diplopterinae</taxon>
        <taxon>Diploptera</taxon>
    </lineage>
</organism>
<dbReference type="SUPFAM" id="SSF49348">
    <property type="entry name" value="Clathrin adaptor appendage domain"/>
    <property type="match status" value="1"/>
</dbReference>
<keyword evidence="10" id="KW-1185">Reference proteome</keyword>
<dbReference type="InterPro" id="IPR015151">
    <property type="entry name" value="B-adaptin_app_sub_C"/>
</dbReference>
<protein>
    <recommendedName>
        <fullName evidence="11">AP complex subunit beta</fullName>
    </recommendedName>
</protein>
<dbReference type="Gene3D" id="1.25.10.10">
    <property type="entry name" value="Leucine-rich Repeat Variant"/>
    <property type="match status" value="1"/>
</dbReference>
<comment type="subcellular location">
    <subcellularLocation>
        <location evidence="6">Endomembrane system</location>
        <topology evidence="6">Peripheral membrane protein</topology>
        <orientation evidence="6">Cytoplasmic side</orientation>
    </subcellularLocation>
</comment>
<evidence type="ECO:0000259" key="7">
    <source>
        <dbReference type="SMART" id="SM00809"/>
    </source>
</evidence>
<evidence type="ECO:0000256" key="5">
    <source>
        <dbReference type="ARBA" id="ARBA00023136"/>
    </source>
</evidence>
<dbReference type="SMART" id="SM01020">
    <property type="entry name" value="B2-adapt-app_C"/>
    <property type="match status" value="1"/>
</dbReference>
<dbReference type="Gene3D" id="3.30.310.10">
    <property type="entry name" value="TATA-Binding Protein"/>
    <property type="match status" value="1"/>
</dbReference>
<evidence type="ECO:0000313" key="10">
    <source>
        <dbReference type="Proteomes" id="UP001233999"/>
    </source>
</evidence>
<dbReference type="InterPro" id="IPR026739">
    <property type="entry name" value="AP_beta"/>
</dbReference>
<dbReference type="SUPFAM" id="SSF48371">
    <property type="entry name" value="ARM repeat"/>
    <property type="match status" value="1"/>
</dbReference>
<dbReference type="InterPro" id="IPR011989">
    <property type="entry name" value="ARM-like"/>
</dbReference>
<dbReference type="InterPro" id="IPR012295">
    <property type="entry name" value="TBP_dom_sf"/>
</dbReference>
<dbReference type="SMART" id="SM00809">
    <property type="entry name" value="Alpha_adaptinC2"/>
    <property type="match status" value="1"/>
</dbReference>
<comment type="caution">
    <text evidence="9">The sequence shown here is derived from an EMBL/GenBank/DDBJ whole genome shotgun (WGS) entry which is preliminary data.</text>
</comment>
<dbReference type="SUPFAM" id="SSF55711">
    <property type="entry name" value="Subdomain of clathrin and coatomer appendage domain"/>
    <property type="match status" value="1"/>
</dbReference>
<feature type="domain" description="Beta-adaptin appendage C-terminal subdomain" evidence="8">
    <location>
        <begin position="840"/>
        <end position="951"/>
    </location>
</feature>
<evidence type="ECO:0000256" key="1">
    <source>
        <dbReference type="ARBA" id="ARBA00006613"/>
    </source>
</evidence>
<keyword evidence="5" id="KW-0472">Membrane</keyword>
<dbReference type="FunFam" id="1.25.10.10:FF:000002">
    <property type="entry name" value="AP complex subunit beta"/>
    <property type="match status" value="1"/>
</dbReference>
<evidence type="ECO:0000256" key="2">
    <source>
        <dbReference type="ARBA" id="ARBA00022448"/>
    </source>
</evidence>
<proteinExistence type="inferred from homology"/>
<dbReference type="InterPro" id="IPR002553">
    <property type="entry name" value="Clathrin/coatomer_adapt-like_N"/>
</dbReference>
<evidence type="ECO:0000313" key="9">
    <source>
        <dbReference type="EMBL" id="KAJ9588932.1"/>
    </source>
</evidence>
<dbReference type="GO" id="GO:0012505">
    <property type="term" value="C:endomembrane system"/>
    <property type="evidence" value="ECO:0007669"/>
    <property type="project" value="UniProtKB-SubCell"/>
</dbReference>
<evidence type="ECO:0008006" key="11">
    <source>
        <dbReference type="Google" id="ProtNLM"/>
    </source>
</evidence>
<evidence type="ECO:0000256" key="4">
    <source>
        <dbReference type="ARBA" id="ARBA00022990"/>
    </source>
</evidence>
<dbReference type="FunFam" id="2.60.40.1150:FF:000001">
    <property type="entry name" value="AP complex subunit beta"/>
    <property type="match status" value="1"/>
</dbReference>
<evidence type="ECO:0000256" key="6">
    <source>
        <dbReference type="ARBA" id="ARBA00029433"/>
    </source>
</evidence>
<feature type="domain" description="Clathrin adaptor alpha/beta/gamma-adaptin appendage Ig-like subdomain" evidence="7">
    <location>
        <begin position="720"/>
        <end position="831"/>
    </location>
</feature>
<dbReference type="InterPro" id="IPR008152">
    <property type="entry name" value="Clathrin_a/b/g-adaptin_app_Ig"/>
</dbReference>
<dbReference type="GO" id="GO:0006886">
    <property type="term" value="P:intracellular protein transport"/>
    <property type="evidence" value="ECO:0007669"/>
    <property type="project" value="InterPro"/>
</dbReference>
<reference evidence="9" key="1">
    <citation type="journal article" date="2023" name="IScience">
        <title>Live-bearing cockroach genome reveals convergent evolutionary mechanisms linked to viviparity in insects and beyond.</title>
        <authorList>
            <person name="Fouks B."/>
            <person name="Harrison M.C."/>
            <person name="Mikhailova A.A."/>
            <person name="Marchal E."/>
            <person name="English S."/>
            <person name="Carruthers M."/>
            <person name="Jennings E.C."/>
            <person name="Chiamaka E.L."/>
            <person name="Frigard R.A."/>
            <person name="Pippel M."/>
            <person name="Attardo G.M."/>
            <person name="Benoit J.B."/>
            <person name="Bornberg-Bauer E."/>
            <person name="Tobe S.S."/>
        </authorList>
    </citation>
    <scope>NUCLEOTIDE SEQUENCE</scope>
    <source>
        <strain evidence="9">Stay&amp;Tobe</strain>
    </source>
</reference>